<comment type="subunit">
    <text evidence="2">The complex is composed of two ATP-binding proteins (UgpC), two transmembrane proteins (UgpA and UgpE) and a solute-binding protein (UgpB).</text>
</comment>
<feature type="transmembrane region" description="Helical" evidence="10">
    <location>
        <begin position="116"/>
        <end position="136"/>
    </location>
</feature>
<feature type="transmembrane region" description="Helical" evidence="10">
    <location>
        <begin position="319"/>
        <end position="342"/>
    </location>
</feature>
<evidence type="ECO:0000256" key="10">
    <source>
        <dbReference type="RuleBase" id="RU363032"/>
    </source>
</evidence>
<dbReference type="InterPro" id="IPR050809">
    <property type="entry name" value="UgpAE/MalFG_permease"/>
</dbReference>
<sequence>MPVYPVLLPLFAVAAVAGAMIGRAAWRFAGLPGYRGALIVGGAGAAGPLLTMVPLRACTFEPGRTALDYAVGVVAFAAGAGVAIAAAVWLGRALAVPGGVSRLDQGDRSGTFRTAAWLPLGLLLPTLAILALFLYWPLLETLRMSTHTVRLGAPRQPFACVDNYTRLLGPTLEWWLLLPALLLGVALLLGFVTRGGAEWPGSGALPRVRGWLTIATVLAAATALFGPAYRSVFVTTMILTSGTVVIGLAVGLAIAVLLSQPVRGRGIYRTLLIWPYAISPPIAGILFFVIFDPLSGIAGQVVETLTPWQLPNYRTDPSLARAVVILASVWKTLGFTILFYIAGLQNVSSEMLEAAHLDGANAWQRFRWFVVPALSPITFFLVVTNVTYAFFEVFGTINYLTRGGPSGATTDAMTSIVQVAQVQGSFGDGAARSMVLFAMVLAVTAWQFRSTGRRVSYSN</sequence>
<dbReference type="EMBL" id="CP070499">
    <property type="protein sequence ID" value="QSB15672.1"/>
    <property type="molecule type" value="Genomic_DNA"/>
</dbReference>
<feature type="transmembrane region" description="Helical" evidence="10">
    <location>
        <begin position="6"/>
        <end position="26"/>
    </location>
</feature>
<feature type="transmembrane region" description="Helical" evidence="10">
    <location>
        <begin position="69"/>
        <end position="95"/>
    </location>
</feature>
<keyword evidence="5" id="KW-0997">Cell inner membrane</keyword>
<dbReference type="PANTHER" id="PTHR43227:SF9">
    <property type="entry name" value="SN-GLYCEROL-3-PHOSPHATE TRANSPORT SYSTEM PERMEASE PROTEIN UGPA"/>
    <property type="match status" value="1"/>
</dbReference>
<feature type="transmembrane region" description="Helical" evidence="10">
    <location>
        <begin position="208"/>
        <end position="226"/>
    </location>
</feature>
<evidence type="ECO:0000256" key="8">
    <source>
        <dbReference type="ARBA" id="ARBA00023136"/>
    </source>
</evidence>
<accession>A0A895YHY5</accession>
<keyword evidence="6 10" id="KW-0812">Transmembrane</keyword>
<evidence type="ECO:0000256" key="9">
    <source>
        <dbReference type="ARBA" id="ARBA00040780"/>
    </source>
</evidence>
<dbReference type="PROSITE" id="PS50928">
    <property type="entry name" value="ABC_TM1"/>
    <property type="match status" value="1"/>
</dbReference>
<evidence type="ECO:0000256" key="2">
    <source>
        <dbReference type="ARBA" id="ARBA00011557"/>
    </source>
</evidence>
<dbReference type="Proteomes" id="UP000662857">
    <property type="component" value="Chromosome"/>
</dbReference>
<name>A0A895YHY5_9ACTN</name>
<evidence type="ECO:0000256" key="3">
    <source>
        <dbReference type="ARBA" id="ARBA00022448"/>
    </source>
</evidence>
<evidence type="ECO:0000256" key="1">
    <source>
        <dbReference type="ARBA" id="ARBA00004429"/>
    </source>
</evidence>
<evidence type="ECO:0000256" key="6">
    <source>
        <dbReference type="ARBA" id="ARBA00022692"/>
    </source>
</evidence>
<dbReference type="SUPFAM" id="SSF161098">
    <property type="entry name" value="MetI-like"/>
    <property type="match status" value="1"/>
</dbReference>
<comment type="subcellular location">
    <subcellularLocation>
        <location evidence="1">Cell inner membrane</location>
        <topology evidence="1">Multi-pass membrane protein</topology>
    </subcellularLocation>
    <subcellularLocation>
        <location evidence="10">Cell membrane</location>
        <topology evidence="10">Multi-pass membrane protein</topology>
    </subcellularLocation>
</comment>
<keyword evidence="4" id="KW-1003">Cell membrane</keyword>
<evidence type="ECO:0000256" key="4">
    <source>
        <dbReference type="ARBA" id="ARBA00022475"/>
    </source>
</evidence>
<comment type="similarity">
    <text evidence="10">Belongs to the binding-protein-dependent transport system permease family.</text>
</comment>
<evidence type="ECO:0000256" key="7">
    <source>
        <dbReference type="ARBA" id="ARBA00022989"/>
    </source>
</evidence>
<feature type="transmembrane region" description="Helical" evidence="10">
    <location>
        <begin position="38"/>
        <end position="57"/>
    </location>
</feature>
<dbReference type="GO" id="GO:0005886">
    <property type="term" value="C:plasma membrane"/>
    <property type="evidence" value="ECO:0007669"/>
    <property type="project" value="UniProtKB-SubCell"/>
</dbReference>
<evidence type="ECO:0000259" key="11">
    <source>
        <dbReference type="PROSITE" id="PS50928"/>
    </source>
</evidence>
<dbReference type="AlphaFoldDB" id="A0A895YHY5"/>
<keyword evidence="13" id="KW-1185">Reference proteome</keyword>
<dbReference type="CDD" id="cd06261">
    <property type="entry name" value="TM_PBP2"/>
    <property type="match status" value="1"/>
</dbReference>
<dbReference type="RefSeq" id="WP_239677853.1">
    <property type="nucleotide sequence ID" value="NZ_CP070499.1"/>
</dbReference>
<dbReference type="InterPro" id="IPR000515">
    <property type="entry name" value="MetI-like"/>
</dbReference>
<dbReference type="Gene3D" id="1.10.3720.10">
    <property type="entry name" value="MetI-like"/>
    <property type="match status" value="1"/>
</dbReference>
<proteinExistence type="inferred from homology"/>
<dbReference type="Pfam" id="PF00528">
    <property type="entry name" value="BPD_transp_1"/>
    <property type="match status" value="1"/>
</dbReference>
<feature type="transmembrane region" description="Helical" evidence="10">
    <location>
        <begin position="271"/>
        <end position="291"/>
    </location>
</feature>
<keyword evidence="7 10" id="KW-1133">Transmembrane helix</keyword>
<gene>
    <name evidence="12" type="ORF">JQS43_04820</name>
</gene>
<feature type="transmembrane region" description="Helical" evidence="10">
    <location>
        <begin position="368"/>
        <end position="391"/>
    </location>
</feature>
<feature type="domain" description="ABC transmembrane type-1" evidence="11">
    <location>
        <begin position="233"/>
        <end position="447"/>
    </location>
</feature>
<keyword evidence="8 10" id="KW-0472">Membrane</keyword>
<evidence type="ECO:0000256" key="5">
    <source>
        <dbReference type="ARBA" id="ARBA00022519"/>
    </source>
</evidence>
<dbReference type="KEGG" id="nhy:JQS43_04820"/>
<evidence type="ECO:0000313" key="12">
    <source>
        <dbReference type="EMBL" id="QSB15672.1"/>
    </source>
</evidence>
<organism evidence="12 13">
    <name type="scientific">Natronosporangium hydrolyticum</name>
    <dbReference type="NCBI Taxonomy" id="2811111"/>
    <lineage>
        <taxon>Bacteria</taxon>
        <taxon>Bacillati</taxon>
        <taxon>Actinomycetota</taxon>
        <taxon>Actinomycetes</taxon>
        <taxon>Micromonosporales</taxon>
        <taxon>Micromonosporaceae</taxon>
        <taxon>Natronosporangium</taxon>
    </lineage>
</organism>
<feature type="transmembrane region" description="Helical" evidence="10">
    <location>
        <begin position="174"/>
        <end position="196"/>
    </location>
</feature>
<dbReference type="PANTHER" id="PTHR43227">
    <property type="entry name" value="BLL4140 PROTEIN"/>
    <property type="match status" value="1"/>
</dbReference>
<protein>
    <recommendedName>
        <fullName evidence="9">sn-glycerol-3-phosphate transport system permease protein UgpA</fullName>
    </recommendedName>
</protein>
<feature type="transmembrane region" description="Helical" evidence="10">
    <location>
        <begin position="430"/>
        <end position="448"/>
    </location>
</feature>
<feature type="transmembrane region" description="Helical" evidence="10">
    <location>
        <begin position="232"/>
        <end position="259"/>
    </location>
</feature>
<dbReference type="GO" id="GO:0055085">
    <property type="term" value="P:transmembrane transport"/>
    <property type="evidence" value="ECO:0007669"/>
    <property type="project" value="InterPro"/>
</dbReference>
<keyword evidence="3 10" id="KW-0813">Transport</keyword>
<reference evidence="12" key="1">
    <citation type="submission" date="2021-02" db="EMBL/GenBank/DDBJ databases">
        <title>Natrosporangium hydrolyticum gen. nov., sp. nov, a haloalkaliphilic actinobacterium from a soda solonchak soil.</title>
        <authorList>
            <person name="Sorokin D.Y."/>
            <person name="Khijniak T.V."/>
            <person name="Zakharycheva A.P."/>
            <person name="Boueva O.V."/>
            <person name="Ariskina E.V."/>
            <person name="Hahnke R.L."/>
            <person name="Bunk B."/>
            <person name="Sproer C."/>
            <person name="Schumann P."/>
            <person name="Evtushenko L.I."/>
            <person name="Kublanov I.V."/>
        </authorList>
    </citation>
    <scope>NUCLEOTIDE SEQUENCE</scope>
    <source>
        <strain evidence="12">DSM 106523</strain>
    </source>
</reference>
<dbReference type="InterPro" id="IPR035906">
    <property type="entry name" value="MetI-like_sf"/>
</dbReference>
<evidence type="ECO:0000313" key="13">
    <source>
        <dbReference type="Proteomes" id="UP000662857"/>
    </source>
</evidence>